<dbReference type="EMBL" id="CAJVPM010037386">
    <property type="protein sequence ID" value="CAG8695291.1"/>
    <property type="molecule type" value="Genomic_DNA"/>
</dbReference>
<evidence type="ECO:0000313" key="2">
    <source>
        <dbReference type="Proteomes" id="UP000789860"/>
    </source>
</evidence>
<keyword evidence="2" id="KW-1185">Reference proteome</keyword>
<proteinExistence type="predicted"/>
<comment type="caution">
    <text evidence="1">The sequence shown here is derived from an EMBL/GenBank/DDBJ whole genome shotgun (WGS) entry which is preliminary data.</text>
</comment>
<dbReference type="Proteomes" id="UP000789860">
    <property type="component" value="Unassembled WGS sequence"/>
</dbReference>
<gene>
    <name evidence="1" type="ORF">SCALOS_LOCUS10290</name>
</gene>
<feature type="non-terminal residue" evidence="1">
    <location>
        <position position="160"/>
    </location>
</feature>
<sequence length="160" mass="18325">NRKSKDIDNNEREGIIRNDSPMPTRSSFVQNPVDHLEYLAAQEEYAPPQTPRQHDSEPSDHQYQYVGLSSLGQYPIYLSNLEMTEQYNNVSNEYITESNIPQEIETSLPLSPLDEVQTNLKTVTLHQITYAHSPQFQNAIIEVTEDATQQQEHLNPTLPS</sequence>
<organism evidence="1 2">
    <name type="scientific">Scutellospora calospora</name>
    <dbReference type="NCBI Taxonomy" id="85575"/>
    <lineage>
        <taxon>Eukaryota</taxon>
        <taxon>Fungi</taxon>
        <taxon>Fungi incertae sedis</taxon>
        <taxon>Mucoromycota</taxon>
        <taxon>Glomeromycotina</taxon>
        <taxon>Glomeromycetes</taxon>
        <taxon>Diversisporales</taxon>
        <taxon>Gigasporaceae</taxon>
        <taxon>Scutellospora</taxon>
    </lineage>
</organism>
<evidence type="ECO:0000313" key="1">
    <source>
        <dbReference type="EMBL" id="CAG8695291.1"/>
    </source>
</evidence>
<feature type="non-terminal residue" evidence="1">
    <location>
        <position position="1"/>
    </location>
</feature>
<reference evidence="1" key="1">
    <citation type="submission" date="2021-06" db="EMBL/GenBank/DDBJ databases">
        <authorList>
            <person name="Kallberg Y."/>
            <person name="Tangrot J."/>
            <person name="Rosling A."/>
        </authorList>
    </citation>
    <scope>NUCLEOTIDE SEQUENCE</scope>
    <source>
        <strain evidence="1">AU212A</strain>
    </source>
</reference>
<protein>
    <submittedName>
        <fullName evidence="1">7798_t:CDS:1</fullName>
    </submittedName>
</protein>
<accession>A0ACA9PE30</accession>
<name>A0ACA9PE30_9GLOM</name>